<evidence type="ECO:0000259" key="7">
    <source>
        <dbReference type="Pfam" id="PF06271"/>
    </source>
</evidence>
<feature type="transmembrane region" description="Helical" evidence="6">
    <location>
        <begin position="66"/>
        <end position="86"/>
    </location>
</feature>
<keyword evidence="9" id="KW-1185">Reference proteome</keyword>
<evidence type="ECO:0000313" key="8">
    <source>
        <dbReference type="EMBL" id="MFL9922687.1"/>
    </source>
</evidence>
<organism evidence="8 9">
    <name type="scientific">Herbaspirillum lusitanum</name>
    <dbReference type="NCBI Taxonomy" id="213312"/>
    <lineage>
        <taxon>Bacteria</taxon>
        <taxon>Pseudomonadati</taxon>
        <taxon>Pseudomonadota</taxon>
        <taxon>Betaproteobacteria</taxon>
        <taxon>Burkholderiales</taxon>
        <taxon>Oxalobacteraceae</taxon>
        <taxon>Herbaspirillum</taxon>
    </lineage>
</organism>
<evidence type="ECO:0000256" key="1">
    <source>
        <dbReference type="ARBA" id="ARBA00004651"/>
    </source>
</evidence>
<feature type="transmembrane region" description="Helical" evidence="6">
    <location>
        <begin position="107"/>
        <end position="127"/>
    </location>
</feature>
<feature type="transmembrane region" description="Helical" evidence="6">
    <location>
        <begin position="133"/>
        <end position="152"/>
    </location>
</feature>
<dbReference type="RefSeq" id="WP_408153619.1">
    <property type="nucleotide sequence ID" value="NZ_JAQQFM010000001.1"/>
</dbReference>
<evidence type="ECO:0000313" key="9">
    <source>
        <dbReference type="Proteomes" id="UP001629246"/>
    </source>
</evidence>
<proteinExistence type="predicted"/>
<dbReference type="InterPro" id="IPR010432">
    <property type="entry name" value="RDD"/>
</dbReference>
<protein>
    <submittedName>
        <fullName evidence="8">RDD family protein</fullName>
    </submittedName>
</protein>
<name>A0ABW9A2T3_9BURK</name>
<evidence type="ECO:0000256" key="3">
    <source>
        <dbReference type="ARBA" id="ARBA00022692"/>
    </source>
</evidence>
<evidence type="ECO:0000256" key="4">
    <source>
        <dbReference type="ARBA" id="ARBA00022989"/>
    </source>
</evidence>
<gene>
    <name evidence="8" type="ORF">PQR62_00325</name>
</gene>
<sequence>MTIKIPTERDTTLELPATPSLRRRLSSMLYESMLLFGVLFISGWLFSTLLQQRHALYLRHALEAWLFLVLAAYFVWFWTHGGQTLAMKTWRFRVISKDGSAVPYWRAALRFLLAWLWLIPGLALASLAGSQHWALVALPTANLILWALTILLDPQRQFLHDRLAGTRLVNAAIPPVKVKAKTVQGQARK</sequence>
<accession>A0ABW9A2T3</accession>
<feature type="domain" description="RDD" evidence="7">
    <location>
        <begin position="18"/>
        <end position="165"/>
    </location>
</feature>
<dbReference type="Pfam" id="PF06271">
    <property type="entry name" value="RDD"/>
    <property type="match status" value="1"/>
</dbReference>
<evidence type="ECO:0000256" key="5">
    <source>
        <dbReference type="ARBA" id="ARBA00023136"/>
    </source>
</evidence>
<dbReference type="InterPro" id="IPR051791">
    <property type="entry name" value="Pra-immunoreactive"/>
</dbReference>
<keyword evidence="3 6" id="KW-0812">Transmembrane</keyword>
<dbReference type="PANTHER" id="PTHR36115:SF10">
    <property type="entry name" value="RDD DOMAIN-CONTAINING PROTEIN"/>
    <property type="match status" value="1"/>
</dbReference>
<dbReference type="Proteomes" id="UP001629246">
    <property type="component" value="Unassembled WGS sequence"/>
</dbReference>
<keyword evidence="2" id="KW-1003">Cell membrane</keyword>
<dbReference type="EMBL" id="JAQQFM010000001">
    <property type="protein sequence ID" value="MFL9922687.1"/>
    <property type="molecule type" value="Genomic_DNA"/>
</dbReference>
<feature type="transmembrane region" description="Helical" evidence="6">
    <location>
        <begin position="28"/>
        <end position="46"/>
    </location>
</feature>
<dbReference type="PANTHER" id="PTHR36115">
    <property type="entry name" value="PROLINE-RICH ANTIGEN HOMOLOG-RELATED"/>
    <property type="match status" value="1"/>
</dbReference>
<reference evidence="8 9" key="1">
    <citation type="journal article" date="2024" name="Chem. Sci.">
        <title>Discovery of megapolipeptins by genome mining of a Burkholderiales bacteria collection.</title>
        <authorList>
            <person name="Paulo B.S."/>
            <person name="Recchia M.J.J."/>
            <person name="Lee S."/>
            <person name="Fergusson C.H."/>
            <person name="Romanowski S.B."/>
            <person name="Hernandez A."/>
            <person name="Krull N."/>
            <person name="Liu D.Y."/>
            <person name="Cavanagh H."/>
            <person name="Bos A."/>
            <person name="Gray C.A."/>
            <person name="Murphy B.T."/>
            <person name="Linington R.G."/>
            <person name="Eustaquio A.S."/>
        </authorList>
    </citation>
    <scope>NUCLEOTIDE SEQUENCE [LARGE SCALE GENOMIC DNA]</scope>
    <source>
        <strain evidence="8 9">RL21-008-BIB-A</strain>
    </source>
</reference>
<keyword evidence="5 6" id="KW-0472">Membrane</keyword>
<comment type="caution">
    <text evidence="8">The sequence shown here is derived from an EMBL/GenBank/DDBJ whole genome shotgun (WGS) entry which is preliminary data.</text>
</comment>
<evidence type="ECO:0000256" key="2">
    <source>
        <dbReference type="ARBA" id="ARBA00022475"/>
    </source>
</evidence>
<keyword evidence="4 6" id="KW-1133">Transmembrane helix</keyword>
<evidence type="ECO:0000256" key="6">
    <source>
        <dbReference type="SAM" id="Phobius"/>
    </source>
</evidence>
<comment type="subcellular location">
    <subcellularLocation>
        <location evidence="1">Cell membrane</location>
        <topology evidence="1">Multi-pass membrane protein</topology>
    </subcellularLocation>
</comment>